<dbReference type="Pfam" id="PF00440">
    <property type="entry name" value="TetR_N"/>
    <property type="match status" value="1"/>
</dbReference>
<evidence type="ECO:0000256" key="2">
    <source>
        <dbReference type="ARBA" id="ARBA00023125"/>
    </source>
</evidence>
<keyword evidence="7" id="KW-1185">Reference proteome</keyword>
<name>A0ABW8AK07_9ACTN</name>
<sequence length="198" mass="20786">MNDAGLTLPQLDRARIVEAAGRLFYGRGIQAVGMDAVREASGVPLKRIYAQFPSKADLLTEVLHRRGEEWNAGIAQAAAGAASPRDRLLAVYDFLDAWFQEDGFRGCGFINAFGELGAVSPDVAELAREQKRSFQRYVAELVAELGGPPLLGAQLALLAEGAQTTAAIDGRPDAAAHARAAARVLIDAATAGATPATG</sequence>
<dbReference type="RefSeq" id="WP_398275825.1">
    <property type="nucleotide sequence ID" value="NZ_JBITLV010000001.1"/>
</dbReference>
<evidence type="ECO:0000259" key="5">
    <source>
        <dbReference type="PROSITE" id="PS50977"/>
    </source>
</evidence>
<reference evidence="6 7" key="1">
    <citation type="submission" date="2024-10" db="EMBL/GenBank/DDBJ databases">
        <title>The Natural Products Discovery Center: Release of the First 8490 Sequenced Strains for Exploring Actinobacteria Biosynthetic Diversity.</title>
        <authorList>
            <person name="Kalkreuter E."/>
            <person name="Kautsar S.A."/>
            <person name="Yang D."/>
            <person name="Bader C.D."/>
            <person name="Teijaro C.N."/>
            <person name="Fluegel L."/>
            <person name="Davis C.M."/>
            <person name="Simpson J.R."/>
            <person name="Lauterbach L."/>
            <person name="Steele A.D."/>
            <person name="Gui C."/>
            <person name="Meng S."/>
            <person name="Li G."/>
            <person name="Viehrig K."/>
            <person name="Ye F."/>
            <person name="Su P."/>
            <person name="Kiefer A.F."/>
            <person name="Nichols A."/>
            <person name="Cepeda A.J."/>
            <person name="Yan W."/>
            <person name="Fan B."/>
            <person name="Jiang Y."/>
            <person name="Adhikari A."/>
            <person name="Zheng C.-J."/>
            <person name="Schuster L."/>
            <person name="Cowan T.M."/>
            <person name="Smanski M.J."/>
            <person name="Chevrette M.G."/>
            <person name="De Carvalho L.P.S."/>
            <person name="Shen B."/>
        </authorList>
    </citation>
    <scope>NUCLEOTIDE SEQUENCE [LARGE SCALE GENOMIC DNA]</scope>
    <source>
        <strain evidence="6 7">NPDC049639</strain>
    </source>
</reference>
<dbReference type="SUPFAM" id="SSF46689">
    <property type="entry name" value="Homeodomain-like"/>
    <property type="match status" value="1"/>
</dbReference>
<dbReference type="InterPro" id="IPR036271">
    <property type="entry name" value="Tet_transcr_reg_TetR-rel_C_sf"/>
</dbReference>
<protein>
    <submittedName>
        <fullName evidence="6">TetR/AcrR family transcriptional regulator</fullName>
    </submittedName>
</protein>
<keyword evidence="1" id="KW-0805">Transcription regulation</keyword>
<dbReference type="InterPro" id="IPR009057">
    <property type="entry name" value="Homeodomain-like_sf"/>
</dbReference>
<feature type="domain" description="HTH tetR-type" evidence="5">
    <location>
        <begin position="10"/>
        <end position="70"/>
    </location>
</feature>
<dbReference type="SUPFAM" id="SSF48498">
    <property type="entry name" value="Tetracyclin repressor-like, C-terminal domain"/>
    <property type="match status" value="1"/>
</dbReference>
<dbReference type="Gene3D" id="1.10.357.10">
    <property type="entry name" value="Tetracycline Repressor, domain 2"/>
    <property type="match status" value="1"/>
</dbReference>
<dbReference type="PANTHER" id="PTHR47506:SF1">
    <property type="entry name" value="HTH-TYPE TRANSCRIPTIONAL REGULATOR YJDC"/>
    <property type="match status" value="1"/>
</dbReference>
<gene>
    <name evidence="6" type="ORF">ACIB24_04645</name>
</gene>
<evidence type="ECO:0000256" key="1">
    <source>
        <dbReference type="ARBA" id="ARBA00023015"/>
    </source>
</evidence>
<evidence type="ECO:0000313" key="6">
    <source>
        <dbReference type="EMBL" id="MFI7586342.1"/>
    </source>
</evidence>
<dbReference type="PRINTS" id="PR00455">
    <property type="entry name" value="HTHTETR"/>
</dbReference>
<keyword evidence="2 4" id="KW-0238">DNA-binding</keyword>
<evidence type="ECO:0000256" key="4">
    <source>
        <dbReference type="PROSITE-ProRule" id="PRU00335"/>
    </source>
</evidence>
<organism evidence="6 7">
    <name type="scientific">Spongisporangium articulatum</name>
    <dbReference type="NCBI Taxonomy" id="3362603"/>
    <lineage>
        <taxon>Bacteria</taxon>
        <taxon>Bacillati</taxon>
        <taxon>Actinomycetota</taxon>
        <taxon>Actinomycetes</taxon>
        <taxon>Kineosporiales</taxon>
        <taxon>Kineosporiaceae</taxon>
        <taxon>Spongisporangium</taxon>
    </lineage>
</organism>
<dbReference type="InterPro" id="IPR001647">
    <property type="entry name" value="HTH_TetR"/>
</dbReference>
<feature type="DNA-binding region" description="H-T-H motif" evidence="4">
    <location>
        <begin position="33"/>
        <end position="52"/>
    </location>
</feature>
<keyword evidence="3" id="KW-0804">Transcription</keyword>
<dbReference type="Proteomes" id="UP001612915">
    <property type="component" value="Unassembled WGS sequence"/>
</dbReference>
<dbReference type="PROSITE" id="PS50977">
    <property type="entry name" value="HTH_TETR_2"/>
    <property type="match status" value="1"/>
</dbReference>
<accession>A0ABW8AK07</accession>
<comment type="caution">
    <text evidence="6">The sequence shown here is derived from an EMBL/GenBank/DDBJ whole genome shotgun (WGS) entry which is preliminary data.</text>
</comment>
<evidence type="ECO:0000256" key="3">
    <source>
        <dbReference type="ARBA" id="ARBA00023163"/>
    </source>
</evidence>
<dbReference type="PANTHER" id="PTHR47506">
    <property type="entry name" value="TRANSCRIPTIONAL REGULATORY PROTEIN"/>
    <property type="match status" value="1"/>
</dbReference>
<proteinExistence type="predicted"/>
<evidence type="ECO:0000313" key="7">
    <source>
        <dbReference type="Proteomes" id="UP001612915"/>
    </source>
</evidence>
<dbReference type="EMBL" id="JBITLV010000001">
    <property type="protein sequence ID" value="MFI7586342.1"/>
    <property type="molecule type" value="Genomic_DNA"/>
</dbReference>